<evidence type="ECO:0000313" key="2">
    <source>
        <dbReference type="Proteomes" id="UP000828941"/>
    </source>
</evidence>
<dbReference type="EMBL" id="CM039429">
    <property type="protein sequence ID" value="KAI4346722.1"/>
    <property type="molecule type" value="Genomic_DNA"/>
</dbReference>
<organism evidence="1 2">
    <name type="scientific">Bauhinia variegata</name>
    <name type="common">Purple orchid tree</name>
    <name type="synonym">Phanera variegata</name>
    <dbReference type="NCBI Taxonomy" id="167791"/>
    <lineage>
        <taxon>Eukaryota</taxon>
        <taxon>Viridiplantae</taxon>
        <taxon>Streptophyta</taxon>
        <taxon>Embryophyta</taxon>
        <taxon>Tracheophyta</taxon>
        <taxon>Spermatophyta</taxon>
        <taxon>Magnoliopsida</taxon>
        <taxon>eudicotyledons</taxon>
        <taxon>Gunneridae</taxon>
        <taxon>Pentapetalae</taxon>
        <taxon>rosids</taxon>
        <taxon>fabids</taxon>
        <taxon>Fabales</taxon>
        <taxon>Fabaceae</taxon>
        <taxon>Cercidoideae</taxon>
        <taxon>Cercideae</taxon>
        <taxon>Bauhiniinae</taxon>
        <taxon>Bauhinia</taxon>
    </lineage>
</organism>
<name>A0ACB9PD47_BAUVA</name>
<reference evidence="1 2" key="1">
    <citation type="journal article" date="2022" name="DNA Res.">
        <title>Chromosomal-level genome assembly of the orchid tree Bauhinia variegata (Leguminosae; Cercidoideae) supports the allotetraploid origin hypothesis of Bauhinia.</title>
        <authorList>
            <person name="Zhong Y."/>
            <person name="Chen Y."/>
            <person name="Zheng D."/>
            <person name="Pang J."/>
            <person name="Liu Y."/>
            <person name="Luo S."/>
            <person name="Meng S."/>
            <person name="Qian L."/>
            <person name="Wei D."/>
            <person name="Dai S."/>
            <person name="Zhou R."/>
        </authorList>
    </citation>
    <scope>NUCLEOTIDE SEQUENCE [LARGE SCALE GENOMIC DNA]</scope>
    <source>
        <strain evidence="1">BV-YZ2020</strain>
    </source>
</reference>
<accession>A0ACB9PD47</accession>
<gene>
    <name evidence="1" type="ORF">L6164_007594</name>
</gene>
<evidence type="ECO:0000313" key="1">
    <source>
        <dbReference type="EMBL" id="KAI4346722.1"/>
    </source>
</evidence>
<dbReference type="Proteomes" id="UP000828941">
    <property type="component" value="Chromosome 4"/>
</dbReference>
<sequence>MRIAIKTTENISSKLSPEDKNMIEKTLEWVDSNKFPDEEEITDQIKELGSICRPASVNIFGQDGTGAPAFTVNRVLQCESLNKSVQYNHPSNSSSCMACLFDCNECESSANLDDRPLGTSSSSFKKEVAKNLASSLVLATLSSASGDASGLADLVDVMEIGKPSGSSTLSYKQQVSKKFRRYIVSTTISAAIGDVTGLSGQLFVDALVSACVERFLKLRGSGKAQDKARRNDPTVTPRHKKKIERCCEAKE</sequence>
<keyword evidence="2" id="KW-1185">Reference proteome</keyword>
<comment type="caution">
    <text evidence="1">The sequence shown here is derived from an EMBL/GenBank/DDBJ whole genome shotgun (WGS) entry which is preliminary data.</text>
</comment>
<protein>
    <submittedName>
        <fullName evidence="1">Uncharacterized protein</fullName>
    </submittedName>
</protein>
<proteinExistence type="predicted"/>